<feature type="compositionally biased region" description="Polar residues" evidence="1">
    <location>
        <begin position="499"/>
        <end position="512"/>
    </location>
</feature>
<dbReference type="PANTHER" id="PTHR33223">
    <property type="entry name" value="CCHC-TYPE DOMAIN-CONTAINING PROTEIN"/>
    <property type="match status" value="1"/>
</dbReference>
<dbReference type="InterPro" id="IPR005162">
    <property type="entry name" value="Retrotrans_gag_dom"/>
</dbReference>
<feature type="region of interest" description="Disordered" evidence="1">
    <location>
        <begin position="754"/>
        <end position="799"/>
    </location>
</feature>
<feature type="region of interest" description="Disordered" evidence="1">
    <location>
        <begin position="400"/>
        <end position="419"/>
    </location>
</feature>
<evidence type="ECO:0000313" key="4">
    <source>
        <dbReference type="Proteomes" id="UP001151760"/>
    </source>
</evidence>
<sequence length="885" mass="99746">MADNRTMAQLLQAPTEGYEDAIVIPEINANFELKHGLINLVQNKQFFGHDKEDPHAHIRYFNKITSTMRFPDVPSTSIKLMLFPFSLEGSARIWLEKEPPHSILTWDDLVSKFINQFFPPSKTTNLRNEITRFQQRFDESFYEAWDRFNDLLRACPHHGFSELHQLDTFYNALNANDQDSLNSASVVAKVSSNSSTPGISPDVAALTTEVSELKNLMKTMLIDKQKAQAPATVKAVEQSCITCGGAYSYKNCPATDGNVYQDNIQEYVSQVAAANLIKEIPILDLRWFQIKSDLLVFLRFKTIKTVSIQIKEIISTKIEEPISIKTVEVTSIKDKFTNLQLINHQFIKLLLNKCKVFQRPILEINVMANDVVITEYANKQGLQNQMTNLTEMLSKFITSNTASSSNSGTLPSQTVINPREHVNAITTRSGKTCEGPSTPLVPTPVVSTPLKEPEQNPETSMDKVQKPSSENTAQVPPPEDHDSIFIEIPKPKAKKIVQEPNSLEPNSYQPKLSISERNKSEREKIHPVLQQSSKNKQFAHTISVIDFLKNEPFSGSTTNHSDALPPSSSPVKTSEILKEFADELTLSKKDVHEENFQVYSNPLFEFDDNFTSSNENPLFNEIDEDVENENSNVLDSDEPVLLNTPLSDKVESFDPENDIDEIDAFQAMENLLSDDTTHNLAPEVISDYESIHNTSVTFSPRSDPLHHEFAGELITLPSRITREHEDYLSRMTMLCEISTSRSQENVHANPSSIIESLPTSLIPVEDNDPNDDSEDEDNELPNLDHQDNPSSPRPPPEPPDVCLNFKPATAMRNEDFNQGEIVLSLNVEDVNSFTFVIWTFLPFFTYPEDSPVILSLRSEDLVFDPGISTFHFSLKPVPFALPKDE</sequence>
<evidence type="ECO:0000256" key="1">
    <source>
        <dbReference type="SAM" id="MobiDB-lite"/>
    </source>
</evidence>
<feature type="compositionally biased region" description="Low complexity" evidence="1">
    <location>
        <begin position="436"/>
        <end position="450"/>
    </location>
</feature>
<comment type="caution">
    <text evidence="3">The sequence shown here is derived from an EMBL/GenBank/DDBJ whole genome shotgun (WGS) entry which is preliminary data.</text>
</comment>
<keyword evidence="4" id="KW-1185">Reference proteome</keyword>
<keyword evidence="3" id="KW-0695">RNA-directed DNA polymerase</keyword>
<organism evidence="3 4">
    <name type="scientific">Tanacetum coccineum</name>
    <dbReference type="NCBI Taxonomy" id="301880"/>
    <lineage>
        <taxon>Eukaryota</taxon>
        <taxon>Viridiplantae</taxon>
        <taxon>Streptophyta</taxon>
        <taxon>Embryophyta</taxon>
        <taxon>Tracheophyta</taxon>
        <taxon>Spermatophyta</taxon>
        <taxon>Magnoliopsida</taxon>
        <taxon>eudicotyledons</taxon>
        <taxon>Gunneridae</taxon>
        <taxon>Pentapetalae</taxon>
        <taxon>asterids</taxon>
        <taxon>campanulids</taxon>
        <taxon>Asterales</taxon>
        <taxon>Asteraceae</taxon>
        <taxon>Asteroideae</taxon>
        <taxon>Anthemideae</taxon>
        <taxon>Anthemidinae</taxon>
        <taxon>Tanacetum</taxon>
    </lineage>
</organism>
<keyword evidence="3" id="KW-0548">Nucleotidyltransferase</keyword>
<evidence type="ECO:0000259" key="2">
    <source>
        <dbReference type="Pfam" id="PF03732"/>
    </source>
</evidence>
<feature type="compositionally biased region" description="Acidic residues" evidence="1">
    <location>
        <begin position="765"/>
        <end position="779"/>
    </location>
</feature>
<dbReference type="PANTHER" id="PTHR33223:SF11">
    <property type="entry name" value="ELEMENT PROTEIN, PUTATIVE-RELATED"/>
    <property type="match status" value="1"/>
</dbReference>
<dbReference type="EMBL" id="BQNB010011312">
    <property type="protein sequence ID" value="GJS88940.1"/>
    <property type="molecule type" value="Genomic_DNA"/>
</dbReference>
<dbReference type="Pfam" id="PF03732">
    <property type="entry name" value="Retrotrans_gag"/>
    <property type="match status" value="1"/>
</dbReference>
<protein>
    <submittedName>
        <fullName evidence="3">Reverse transcriptase domain-containing protein</fullName>
    </submittedName>
</protein>
<proteinExistence type="predicted"/>
<reference evidence="3" key="2">
    <citation type="submission" date="2022-01" db="EMBL/GenBank/DDBJ databases">
        <authorList>
            <person name="Yamashiro T."/>
            <person name="Shiraishi A."/>
            <person name="Satake H."/>
            <person name="Nakayama K."/>
        </authorList>
    </citation>
    <scope>NUCLEOTIDE SEQUENCE</scope>
</reference>
<feature type="domain" description="Retrotransposon gag" evidence="2">
    <location>
        <begin position="82"/>
        <end position="174"/>
    </location>
</feature>
<dbReference type="Proteomes" id="UP001151760">
    <property type="component" value="Unassembled WGS sequence"/>
</dbReference>
<accession>A0ABQ4ZGD4</accession>
<keyword evidence="3" id="KW-0808">Transferase</keyword>
<feature type="region of interest" description="Disordered" evidence="1">
    <location>
        <begin position="427"/>
        <end position="484"/>
    </location>
</feature>
<dbReference type="GO" id="GO:0003964">
    <property type="term" value="F:RNA-directed DNA polymerase activity"/>
    <property type="evidence" value="ECO:0007669"/>
    <property type="project" value="UniProtKB-KW"/>
</dbReference>
<gene>
    <name evidence="3" type="ORF">Tco_0771576</name>
</gene>
<evidence type="ECO:0000313" key="3">
    <source>
        <dbReference type="EMBL" id="GJS88940.1"/>
    </source>
</evidence>
<feature type="region of interest" description="Disordered" evidence="1">
    <location>
        <begin position="498"/>
        <end position="520"/>
    </location>
</feature>
<name>A0ABQ4ZGD4_9ASTR</name>
<reference evidence="3" key="1">
    <citation type="journal article" date="2022" name="Int. J. Mol. Sci.">
        <title>Draft Genome of Tanacetum Coccineum: Genomic Comparison of Closely Related Tanacetum-Family Plants.</title>
        <authorList>
            <person name="Yamashiro T."/>
            <person name="Shiraishi A."/>
            <person name="Nakayama K."/>
            <person name="Satake H."/>
        </authorList>
    </citation>
    <scope>NUCLEOTIDE SEQUENCE</scope>
</reference>